<accession>A0A2H0BV29</accession>
<proteinExistence type="predicted"/>
<sequence>MNKNERTLDFHIGNLLTSAEIQFTPNASNIAEIHEALKTSSKKGTGRVGFPEFTAKSGDFILVVEDKADLNKQAHYTDESETELALDTKSITDFAENGALHYAKEIVAKTNFKKVFAFECTGDEKHHIIRPIFVGKGGITKSEYDKYYLQTRNKIADTDARLKLLQDAEDNYYLTVDHVLNLANRAKNIFESSEMEEKHQLIKMTLQNLRLNGSLVQYDYLNPFDEIVKYADRSAWLHTVDDVRTNIERQNAYIYIPDLRGYA</sequence>
<dbReference type="EMBL" id="PCTA01000027">
    <property type="protein sequence ID" value="PIP61399.1"/>
    <property type="molecule type" value="Genomic_DNA"/>
</dbReference>
<evidence type="ECO:0000313" key="1">
    <source>
        <dbReference type="EMBL" id="PIP61399.1"/>
    </source>
</evidence>
<protein>
    <recommendedName>
        <fullName evidence="3">Restriction endonuclease</fullName>
    </recommendedName>
</protein>
<dbReference type="AlphaFoldDB" id="A0A2H0BV29"/>
<evidence type="ECO:0000313" key="2">
    <source>
        <dbReference type="Proteomes" id="UP000231246"/>
    </source>
</evidence>
<comment type="caution">
    <text evidence="1">The sequence shown here is derived from an EMBL/GenBank/DDBJ whole genome shotgun (WGS) entry which is preliminary data.</text>
</comment>
<name>A0A2H0BV29_9BACT</name>
<gene>
    <name evidence="1" type="ORF">COW99_04340</name>
</gene>
<evidence type="ECO:0008006" key="3">
    <source>
        <dbReference type="Google" id="ProtNLM"/>
    </source>
</evidence>
<reference evidence="1 2" key="1">
    <citation type="submission" date="2017-09" db="EMBL/GenBank/DDBJ databases">
        <title>Depth-based differentiation of microbial function through sediment-hosted aquifers and enrichment of novel symbionts in the deep terrestrial subsurface.</title>
        <authorList>
            <person name="Probst A.J."/>
            <person name="Ladd B."/>
            <person name="Jarett J.K."/>
            <person name="Geller-Mcgrath D.E."/>
            <person name="Sieber C.M."/>
            <person name="Emerson J.B."/>
            <person name="Anantharaman K."/>
            <person name="Thomas B.C."/>
            <person name="Malmstrom R."/>
            <person name="Stieglmeier M."/>
            <person name="Klingl A."/>
            <person name="Woyke T."/>
            <person name="Ryan C.M."/>
            <person name="Banfield J.F."/>
        </authorList>
    </citation>
    <scope>NUCLEOTIDE SEQUENCE [LARGE SCALE GENOMIC DNA]</scope>
    <source>
        <strain evidence="1">CG22_combo_CG10-13_8_21_14_all_38_20</strain>
    </source>
</reference>
<organism evidence="1 2">
    <name type="scientific">Candidatus Roizmanbacteria bacterium CG22_combo_CG10-13_8_21_14_all_38_20</name>
    <dbReference type="NCBI Taxonomy" id="1974862"/>
    <lineage>
        <taxon>Bacteria</taxon>
        <taxon>Candidatus Roizmaniibacteriota</taxon>
    </lineage>
</organism>
<dbReference type="Proteomes" id="UP000231246">
    <property type="component" value="Unassembled WGS sequence"/>
</dbReference>